<keyword evidence="16" id="KW-1185">Reference proteome</keyword>
<feature type="compositionally biased region" description="Basic and acidic residues" evidence="11">
    <location>
        <begin position="1123"/>
        <end position="1132"/>
    </location>
</feature>
<keyword evidence="6" id="KW-0808">Transferase</keyword>
<feature type="region of interest" description="Disordered" evidence="11">
    <location>
        <begin position="579"/>
        <end position="1016"/>
    </location>
</feature>
<dbReference type="Pfam" id="PF17907">
    <property type="entry name" value="AWS"/>
    <property type="match status" value="1"/>
</dbReference>
<feature type="compositionally biased region" description="Basic and acidic residues" evidence="11">
    <location>
        <begin position="67"/>
        <end position="76"/>
    </location>
</feature>
<feature type="region of interest" description="Disordered" evidence="11">
    <location>
        <begin position="1919"/>
        <end position="2020"/>
    </location>
</feature>
<dbReference type="InterPro" id="IPR001214">
    <property type="entry name" value="SET_dom"/>
</dbReference>
<feature type="compositionally biased region" description="Basic and acidic residues" evidence="11">
    <location>
        <begin position="293"/>
        <end position="309"/>
    </location>
</feature>
<feature type="compositionally biased region" description="Basic and acidic residues" evidence="11">
    <location>
        <begin position="621"/>
        <end position="638"/>
    </location>
</feature>
<dbReference type="Pfam" id="PF00397">
    <property type="entry name" value="WW"/>
    <property type="match status" value="1"/>
</dbReference>
<dbReference type="InterPro" id="IPR001202">
    <property type="entry name" value="WW_dom"/>
</dbReference>
<evidence type="ECO:0000256" key="10">
    <source>
        <dbReference type="ARBA" id="ARBA00023242"/>
    </source>
</evidence>
<dbReference type="SMART" id="SM00317">
    <property type="entry name" value="SET"/>
    <property type="match status" value="1"/>
</dbReference>
<feature type="compositionally biased region" description="Low complexity" evidence="11">
    <location>
        <begin position="263"/>
        <end position="279"/>
    </location>
</feature>
<evidence type="ECO:0000259" key="12">
    <source>
        <dbReference type="PROSITE" id="PS50020"/>
    </source>
</evidence>
<dbReference type="PROSITE" id="PS50280">
    <property type="entry name" value="SET"/>
    <property type="match status" value="1"/>
</dbReference>
<feature type="region of interest" description="Disordered" evidence="11">
    <location>
        <begin position="1032"/>
        <end position="1297"/>
    </location>
</feature>
<dbReference type="SMART" id="SM00570">
    <property type="entry name" value="AWS"/>
    <property type="match status" value="1"/>
</dbReference>
<feature type="region of interest" description="Disordered" evidence="11">
    <location>
        <begin position="1313"/>
        <end position="1399"/>
    </location>
</feature>
<dbReference type="PROSITE" id="PS01159">
    <property type="entry name" value="WW_DOMAIN_1"/>
    <property type="match status" value="1"/>
</dbReference>
<feature type="region of interest" description="Disordered" evidence="11">
    <location>
        <begin position="1648"/>
        <end position="1750"/>
    </location>
</feature>
<dbReference type="Pfam" id="PF00856">
    <property type="entry name" value="SET"/>
    <property type="match status" value="1"/>
</dbReference>
<dbReference type="GO" id="GO:0003677">
    <property type="term" value="F:DNA binding"/>
    <property type="evidence" value="ECO:0007669"/>
    <property type="project" value="InterPro"/>
</dbReference>
<evidence type="ECO:0000256" key="1">
    <source>
        <dbReference type="ARBA" id="ARBA00004123"/>
    </source>
</evidence>
<feature type="compositionally biased region" description="Basic and acidic residues" evidence="11">
    <location>
        <begin position="839"/>
        <end position="856"/>
    </location>
</feature>
<dbReference type="Gene3D" id="2.170.270.10">
    <property type="entry name" value="SET domain"/>
    <property type="match status" value="1"/>
</dbReference>
<dbReference type="GO" id="GO:0005634">
    <property type="term" value="C:nucleus"/>
    <property type="evidence" value="ECO:0007669"/>
    <property type="project" value="UniProtKB-SubCell"/>
</dbReference>
<evidence type="ECO:0000259" key="13">
    <source>
        <dbReference type="PROSITE" id="PS50280"/>
    </source>
</evidence>
<feature type="compositionally biased region" description="Low complexity" evidence="11">
    <location>
        <begin position="97"/>
        <end position="124"/>
    </location>
</feature>
<dbReference type="GO" id="GO:0032259">
    <property type="term" value="P:methylation"/>
    <property type="evidence" value="ECO:0007669"/>
    <property type="project" value="UniProtKB-KW"/>
</dbReference>
<feature type="region of interest" description="Disordered" evidence="11">
    <location>
        <begin position="2346"/>
        <end position="2383"/>
    </location>
</feature>
<dbReference type="Gene3D" id="2.20.70.10">
    <property type="match status" value="1"/>
</dbReference>
<feature type="compositionally biased region" description="Low complexity" evidence="11">
    <location>
        <begin position="1232"/>
        <end position="1244"/>
    </location>
</feature>
<dbReference type="Gene3D" id="1.10.1740.100">
    <property type="entry name" value="Set2, Rpb1 interacting domain"/>
    <property type="match status" value="1"/>
</dbReference>
<dbReference type="GeneID" id="108004678"/>
<feature type="compositionally biased region" description="Basic and acidic residues" evidence="11">
    <location>
        <begin position="1173"/>
        <end position="1186"/>
    </location>
</feature>
<proteinExistence type="predicted"/>
<dbReference type="SUPFAM" id="SSF82199">
    <property type="entry name" value="SET domain"/>
    <property type="match status" value="1"/>
</dbReference>
<feature type="compositionally biased region" description="Basic and acidic residues" evidence="11">
    <location>
        <begin position="705"/>
        <end position="715"/>
    </location>
</feature>
<dbReference type="InterPro" id="IPR044437">
    <property type="entry name" value="SETD2/Set2_SET"/>
</dbReference>
<evidence type="ECO:0000256" key="6">
    <source>
        <dbReference type="ARBA" id="ARBA00022679"/>
    </source>
</evidence>
<feature type="compositionally biased region" description="Basic and acidic residues" evidence="11">
    <location>
        <begin position="774"/>
        <end position="807"/>
    </location>
</feature>
<feature type="compositionally biased region" description="Basic residues" evidence="11">
    <location>
        <begin position="1690"/>
        <end position="1702"/>
    </location>
</feature>
<dbReference type="GO" id="GO:0006355">
    <property type="term" value="P:regulation of DNA-templated transcription"/>
    <property type="evidence" value="ECO:0007669"/>
    <property type="project" value="InterPro"/>
</dbReference>
<feature type="domain" description="AWS" evidence="15">
    <location>
        <begin position="1454"/>
        <end position="1507"/>
    </location>
</feature>
<dbReference type="GO" id="GO:0005694">
    <property type="term" value="C:chromosome"/>
    <property type="evidence" value="ECO:0007669"/>
    <property type="project" value="UniProtKB-SubCell"/>
</dbReference>
<feature type="domain" description="WW" evidence="12">
    <location>
        <begin position="2120"/>
        <end position="2153"/>
    </location>
</feature>
<dbReference type="SMART" id="SM00456">
    <property type="entry name" value="WW"/>
    <property type="match status" value="1"/>
</dbReference>
<dbReference type="InterPro" id="IPR036020">
    <property type="entry name" value="WW_dom_sf"/>
</dbReference>
<keyword evidence="4" id="KW-0158">Chromosome</keyword>
<feature type="compositionally biased region" description="Basic and acidic residues" evidence="11">
    <location>
        <begin position="1919"/>
        <end position="1930"/>
    </location>
</feature>
<dbReference type="SMART" id="SM00384">
    <property type="entry name" value="AT_hook"/>
    <property type="match status" value="2"/>
</dbReference>
<dbReference type="InterPro" id="IPR038190">
    <property type="entry name" value="SRI_sf"/>
</dbReference>
<evidence type="ECO:0000256" key="3">
    <source>
        <dbReference type="ARBA" id="ARBA00012178"/>
    </source>
</evidence>
<comment type="subcellular location">
    <subcellularLocation>
        <location evidence="2">Chromosome</location>
    </subcellularLocation>
    <subcellularLocation>
        <location evidence="1">Nucleus</location>
    </subcellularLocation>
</comment>
<feature type="compositionally biased region" description="Basic and acidic residues" evidence="11">
    <location>
        <begin position="334"/>
        <end position="348"/>
    </location>
</feature>
<feature type="compositionally biased region" description="Basic residues" evidence="11">
    <location>
        <begin position="1107"/>
        <end position="1119"/>
    </location>
</feature>
<feature type="region of interest" description="Disordered" evidence="11">
    <location>
        <begin position="1"/>
        <end position="151"/>
    </location>
</feature>
<dbReference type="SUPFAM" id="SSF51045">
    <property type="entry name" value="WW domain"/>
    <property type="match status" value="1"/>
</dbReference>
<evidence type="ECO:0000256" key="9">
    <source>
        <dbReference type="ARBA" id="ARBA00023163"/>
    </source>
</evidence>
<feature type="compositionally biased region" description="Basic and acidic residues" evidence="11">
    <location>
        <begin position="1714"/>
        <end position="1726"/>
    </location>
</feature>
<dbReference type="CDD" id="cd00201">
    <property type="entry name" value="WW"/>
    <property type="match status" value="1"/>
</dbReference>
<feature type="compositionally biased region" description="Polar residues" evidence="11">
    <location>
        <begin position="1091"/>
        <end position="1102"/>
    </location>
</feature>
<dbReference type="PROSITE" id="PS51215">
    <property type="entry name" value="AWS"/>
    <property type="match status" value="1"/>
</dbReference>
<dbReference type="PANTHER" id="PTHR46711:SF1">
    <property type="entry name" value="HISTONE-LYSINE N-METHYLTRANSFERASE SETD2"/>
    <property type="match status" value="1"/>
</dbReference>
<feature type="compositionally biased region" description="Basic and acidic residues" evidence="11">
    <location>
        <begin position="1313"/>
        <end position="1331"/>
    </location>
</feature>
<dbReference type="Proteomes" id="UP001652628">
    <property type="component" value="Chromosome X"/>
</dbReference>
<feature type="compositionally biased region" description="Polar residues" evidence="11">
    <location>
        <begin position="919"/>
        <end position="937"/>
    </location>
</feature>
<keyword evidence="8" id="KW-0805">Transcription regulation</keyword>
<keyword evidence="10" id="KW-0539">Nucleus</keyword>
<sequence>MEESTPSNPAAVASRGRGRGRPPKIATPTATPPPNQPPMEAHASPTPPEDADGGLNECRRSSRKKIIKFDVRDLLNKNRKAHKIQIEARIDSNPSLSSSGPTGASTSTSAAAGAAASSSSTPGSVSRLFSMFESSQQSLPPPPPPPAMEIFAKPRPTQSLIVAQVISEPATGNPVQTLASLPVVAARKRGRPRKSQPAVAPTPTAIGPSCSDSDTNSTTSTITSTSSSSGDSGEASGLPKRKPKSKLRVSLKRLNLSRRQESSDSGNSPSSSSPEVEPPALQDENALDEQPEQEQKLSRMVIAEEHSDSDSQIIFIEIETESPKAQEKQDEESPEPRALVDIDIEVAKEGPTPDPEQDLDEIMVEVISGSPSLWSADDEAEEEEDRAAERTTPPQGEAESTSPAPRRSRRSAQARGNSRQGKTLEETFAEIAAESSKQILEAEESQDQDEQHVLIDLIEDSLSQPEPLVSQSKIIEQMEVVDVVDEAESLQEKEVMPKKQEFVIEVVLETPEAKPVEPEAQKVIPESDMIAPKLKEAVPEPEEKTEVVPKVELAMKTASTSKLLTKGAPKSELGSKAVPKAVGITETPSAPAVDEQPVEKLGKKSIAETTPPTVLVLAENKPTKEVEKESEPKAEAHPKQAGKGTPEPESSERSKSMEAIPESILVPQTEVDTKVSQVAIPEHNTENEEIRGVPDVQSSLPTIKKSKDEMEKSESPTEISVLKTESAKEDNISAVSAEAKTRSGSGGPKSPPAIRGSKQEQEQKKSAVTGKKQAKLELEQKKTAMQEKKERKKSLTETTTKKEKAAEKSLSVSLEAPAKSSLAAVAKREAEARNSSPMELEKSSSEVLLKDKDSEKSPSQITIEKQKDAVKSLTLAAFEKEADVEKSLPEINPAKQKEATKCQKEAATKKELEKDKSALNVSSSATEELDNSTTDVTPGNEGIKVPPEVAPLEKGTTKPIPESLPPEISKSTTDHTTTTESAVSATEAPKEEQAAKKLLTEHFAPSSSKSKEKFSPGFVECDAMFKAMDKANAQMRLDEKSKKKQKKVPPKVDSPVPNASTPALGQKKSLGGKASSRRNTIYEVSPKQDRNSSPSSDSTQVITPVGKMKRSKAKKKLSARRSTICEEAKDLRSGSPPMEELAASSPVSTSSDSSSKRNRPKTASPELGSGAKLDLRRNTICEDRQAETATPVPLTKRRFSMHPKASANPLHDTLLRLSGKKRGKKAGKESMSRQNSLDSSSSTSQGAPKKKTQKAADSLHAALIETESSESTSSGSKMRRWDVQASPELEAPNPLRDIAKFIEDGVNLLKRDYKAEEDQREEGQEDVKRDPDPEEDEFAQRVANIETPATTPSPSPTQSNPEDPASNTNLPQESSSGGVRRSHRIKQKPQGPRASQGRGVASMALAPISMDEQLAELANIEAINEQFLRSEGLNTFQPLRENYYRCARQVSQENAEMQCDCFLTGDEEAQGHLSCGAGCINRMLMIECGPLCTNGQRCTNKRFQQHQCWPCRVFRTEKKGCGITAELQIPPGEFIMEYVGEVIDSEEFERRQHLYSKDRKRHYYFMALRGEAIIDATSKGNISRYINHSCDPNAETQKWTVNGELRIGFFSVKPIQAGEEITFDYQYQRYGRDAQRCYCEATNCRGWIGGEPDSDEGEQLDVSSDSEVDMEDEELEPEPGAEEEQGQPRKIAKAKAKSKVKVKLPSATNRKRKEQQPKPKDREYKAGRWLKPTAGGSSGSGEKGSRKPKVSKFHAMLEDPDVLEELSLLSRSGLKNQLDTLRFSRCMVRAKLLQTRLQLLGVLTRGELPCRRLFLDYHGLRLLHAWISENGNDNQLRMALLDTLESLPIPNRTMLKDSRVYQSVELWSSSLEQRQPSLEDGDQAQTQAALRKRMVALLEKWQALPEIFRIPKRERIEQMKEHEREADRQQKHVHASTALEDQRERESSNDRFRQDRFRRDTTSSRIGKPIRMSGNNTICTITTQPKGSNGSSDSMARNDSRRRPDTGFSTEPRRTLSKEQRRSLFERKVALDEAEKRVCSEDWREHELRCEFFGADLNTDPKQLPYYQNADTGEWFNNEDMPVPTPQRTELLSQALLSPEMDSGQAAPPAVEYKLPAGVDPLPPAWHWRMTSDGDIYYYNLRERISQWEPPSPEQRLQTLVEEDSTQQPLHELQIDPALLATELIQVDMDYVGSLSSKSLAQYVEAKVRERRELRRSRLVSIRVISPRRDEDRLYNQLESRKYKENKEKIRRRKEFFRRRKIDVPTTATDSIANSSADSKDASASNSLPIQAYLYSSDEDPAEALAADQPVADGAVAQVEELDSLNLAPSTSHAALAALSKSAGQAAQTSGAGSKRKLPMPPNVKKHRQEHRSKKGKSTHSLLTTISGREAHEKFRFEISGHVADFLRPYRKESCQLGRITSDEDYKFLIKRLSHHITTKELKYCDVTGNPLSCTESVKHKSYDFINQYMRKKGRVYRKPAESTIF</sequence>
<dbReference type="InterPro" id="IPR046341">
    <property type="entry name" value="SET_dom_sf"/>
</dbReference>
<accession>A0AB39YWB0</accession>
<evidence type="ECO:0000259" key="15">
    <source>
        <dbReference type="PROSITE" id="PS51215"/>
    </source>
</evidence>
<feature type="compositionally biased region" description="Low complexity" evidence="11">
    <location>
        <begin position="209"/>
        <end position="237"/>
    </location>
</feature>
<dbReference type="CDD" id="cd19172">
    <property type="entry name" value="SET_SETD2"/>
    <property type="match status" value="1"/>
</dbReference>
<dbReference type="InterPro" id="IPR003616">
    <property type="entry name" value="Post-SET_dom"/>
</dbReference>
<feature type="compositionally biased region" description="Acidic residues" evidence="11">
    <location>
        <begin position="1652"/>
        <end position="1685"/>
    </location>
</feature>
<protein>
    <recommendedName>
        <fullName evidence="3">[histone H3]-lysine(36) N-trimethyltransferase</fullName>
        <ecNumber evidence="3">2.1.1.359</ecNumber>
    </recommendedName>
</protein>
<dbReference type="SMART" id="SM00508">
    <property type="entry name" value="PostSET"/>
    <property type="match status" value="1"/>
</dbReference>
<feature type="compositionally biased region" description="Basic residues" evidence="11">
    <location>
        <begin position="239"/>
        <end position="251"/>
    </location>
</feature>
<feature type="region of interest" description="Disordered" evidence="11">
    <location>
        <begin position="186"/>
        <end position="430"/>
    </location>
</feature>
<dbReference type="InterPro" id="IPR017956">
    <property type="entry name" value="AT_hook_DNA-bd_motif"/>
</dbReference>
<dbReference type="PANTHER" id="PTHR46711">
    <property type="entry name" value="HISTONE-LYSINE N-METHYLTRANSFERASE SETD2"/>
    <property type="match status" value="1"/>
</dbReference>
<keyword evidence="7" id="KW-0949">S-adenosyl-L-methionine</keyword>
<dbReference type="PROSITE" id="PS50868">
    <property type="entry name" value="POST_SET"/>
    <property type="match status" value="1"/>
</dbReference>
<feature type="compositionally biased region" description="Basic and acidic residues" evidence="11">
    <location>
        <begin position="1996"/>
        <end position="2020"/>
    </location>
</feature>
<feature type="compositionally biased region" description="Low complexity" evidence="11">
    <location>
        <begin position="1265"/>
        <end position="1276"/>
    </location>
</feature>
<feature type="compositionally biased region" description="Acidic residues" evidence="11">
    <location>
        <begin position="376"/>
        <end position="386"/>
    </location>
</feature>
<feature type="compositionally biased region" description="Low complexity" evidence="11">
    <location>
        <begin position="974"/>
        <end position="987"/>
    </location>
</feature>
<feature type="compositionally biased region" description="Basic and acidic residues" evidence="11">
    <location>
        <begin position="1940"/>
        <end position="1962"/>
    </location>
</feature>
<evidence type="ECO:0000313" key="16">
    <source>
        <dbReference type="Proteomes" id="UP001652628"/>
    </source>
</evidence>
<evidence type="ECO:0000256" key="7">
    <source>
        <dbReference type="ARBA" id="ARBA00022691"/>
    </source>
</evidence>
<feature type="compositionally biased region" description="Basic and acidic residues" evidence="11">
    <location>
        <begin position="683"/>
        <end position="692"/>
    </location>
</feature>
<evidence type="ECO:0000313" key="17">
    <source>
        <dbReference type="RefSeq" id="XP_016923155.2"/>
    </source>
</evidence>
<feature type="domain" description="SET" evidence="13">
    <location>
        <begin position="1509"/>
        <end position="1626"/>
    </location>
</feature>
<evidence type="ECO:0000256" key="4">
    <source>
        <dbReference type="ARBA" id="ARBA00022454"/>
    </source>
</evidence>
<feature type="compositionally biased region" description="Basic and acidic residues" evidence="11">
    <location>
        <begin position="895"/>
        <end position="917"/>
    </location>
</feature>
<gene>
    <name evidence="17" type="primary">Set2</name>
</gene>
<feature type="compositionally biased region" description="Basic residues" evidence="11">
    <location>
        <begin position="2354"/>
        <end position="2378"/>
    </location>
</feature>
<feature type="compositionally biased region" description="Basic and acidic residues" evidence="11">
    <location>
        <begin position="597"/>
        <end position="606"/>
    </location>
</feature>
<evidence type="ECO:0000256" key="2">
    <source>
        <dbReference type="ARBA" id="ARBA00004286"/>
    </source>
</evidence>
<dbReference type="GO" id="GO:0046872">
    <property type="term" value="F:metal ion binding"/>
    <property type="evidence" value="ECO:0007669"/>
    <property type="project" value="UniProtKB-KW"/>
</dbReference>
<keyword evidence="5" id="KW-0489">Methyltransferase</keyword>
<evidence type="ECO:0000259" key="14">
    <source>
        <dbReference type="PROSITE" id="PS50868"/>
    </source>
</evidence>
<dbReference type="InterPro" id="IPR006560">
    <property type="entry name" value="AWS_dom"/>
</dbReference>
<evidence type="ECO:0000256" key="8">
    <source>
        <dbReference type="ARBA" id="ARBA00023015"/>
    </source>
</evidence>
<feature type="compositionally biased region" description="Polar residues" evidence="11">
    <location>
        <begin position="1358"/>
        <end position="1377"/>
    </location>
</feature>
<feature type="compositionally biased region" description="Low complexity" evidence="11">
    <location>
        <begin position="1144"/>
        <end position="1153"/>
    </location>
</feature>
<dbReference type="InterPro" id="IPR013257">
    <property type="entry name" value="SRI"/>
</dbReference>
<feature type="compositionally biased region" description="Basic and acidic residues" evidence="11">
    <location>
        <begin position="988"/>
        <end position="1000"/>
    </location>
</feature>
<reference evidence="17" key="1">
    <citation type="submission" date="2025-08" db="UniProtKB">
        <authorList>
            <consortium name="RefSeq"/>
        </authorList>
    </citation>
    <scope>IDENTIFICATION</scope>
</reference>
<dbReference type="CTD" id="32301"/>
<evidence type="ECO:0000256" key="11">
    <source>
        <dbReference type="SAM" id="MobiDB-lite"/>
    </source>
</evidence>
<dbReference type="GO" id="GO:0030154">
    <property type="term" value="P:cell differentiation"/>
    <property type="evidence" value="ECO:0007669"/>
    <property type="project" value="UniProtKB-KW"/>
</dbReference>
<dbReference type="GO" id="GO:0140955">
    <property type="term" value="F:histone H3K36 trimethyltransferase activity"/>
    <property type="evidence" value="ECO:0007669"/>
    <property type="project" value="UniProtKB-EC"/>
</dbReference>
<feature type="compositionally biased region" description="Basic and acidic residues" evidence="11">
    <location>
        <begin position="878"/>
        <end position="888"/>
    </location>
</feature>
<dbReference type="InterPro" id="IPR042294">
    <property type="entry name" value="SETD2_animal"/>
</dbReference>
<dbReference type="Pfam" id="PF08236">
    <property type="entry name" value="SRI"/>
    <property type="match status" value="1"/>
</dbReference>
<keyword evidence="9" id="KW-0804">Transcription</keyword>
<feature type="domain" description="Post-SET" evidence="14">
    <location>
        <begin position="1633"/>
        <end position="1649"/>
    </location>
</feature>
<feature type="compositionally biased region" description="Polar residues" evidence="11">
    <location>
        <begin position="1973"/>
        <end position="1995"/>
    </location>
</feature>
<evidence type="ECO:0000256" key="5">
    <source>
        <dbReference type="ARBA" id="ARBA00022603"/>
    </source>
</evidence>
<organism evidence="16 17">
    <name type="scientific">Drosophila suzukii</name>
    <name type="common">Spotted-wing drosophila fruit fly</name>
    <dbReference type="NCBI Taxonomy" id="28584"/>
    <lineage>
        <taxon>Eukaryota</taxon>
        <taxon>Metazoa</taxon>
        <taxon>Ecdysozoa</taxon>
        <taxon>Arthropoda</taxon>
        <taxon>Hexapoda</taxon>
        <taxon>Insecta</taxon>
        <taxon>Pterygota</taxon>
        <taxon>Neoptera</taxon>
        <taxon>Endopterygota</taxon>
        <taxon>Diptera</taxon>
        <taxon>Brachycera</taxon>
        <taxon>Muscomorpha</taxon>
        <taxon>Ephydroidea</taxon>
        <taxon>Drosophilidae</taxon>
        <taxon>Drosophila</taxon>
        <taxon>Sophophora</taxon>
    </lineage>
</organism>
<dbReference type="EC" id="2.1.1.359" evidence="3"/>
<dbReference type="PROSITE" id="PS50020">
    <property type="entry name" value="WW_DOMAIN_2"/>
    <property type="match status" value="1"/>
</dbReference>
<dbReference type="RefSeq" id="XP_016923155.2">
    <property type="nucleotide sequence ID" value="XM_017067666.4"/>
</dbReference>
<name>A0AB39YWB0_DROSZ</name>